<dbReference type="PANTHER" id="PTHR46411">
    <property type="entry name" value="FAMILY ATPASE, PUTATIVE-RELATED"/>
    <property type="match status" value="1"/>
</dbReference>
<proteinExistence type="predicted"/>
<name>A0A6A6DWW6_9PEZI</name>
<keyword evidence="2" id="KW-1185">Reference proteome</keyword>
<dbReference type="Proteomes" id="UP000800200">
    <property type="component" value="Unassembled WGS sequence"/>
</dbReference>
<dbReference type="EMBL" id="ML994648">
    <property type="protein sequence ID" value="KAF2182470.1"/>
    <property type="molecule type" value="Genomic_DNA"/>
</dbReference>
<dbReference type="PANTHER" id="PTHR46411:SF3">
    <property type="entry name" value="AAA+ ATPASE DOMAIN-CONTAINING PROTEIN"/>
    <property type="match status" value="1"/>
</dbReference>
<dbReference type="OrthoDB" id="10042665at2759"/>
<evidence type="ECO:0000313" key="2">
    <source>
        <dbReference type="Proteomes" id="UP000800200"/>
    </source>
</evidence>
<sequence length="204" mass="23728">MREHTTRITVEILPNIQEFQRFRQIDPGEIFNYSQYNKRIENTLDADLSPFTDQQCLISVSIVKCFLLDKKEWDKMDLHEFHDITWSKNAFKPFFWAAMRKICSKPSSMENCLETTLKLCGQWNAVLLIVEADIFMEARSADNLGRKELFSSLAQLHPEIRSKDVDFSEEALEQLAKCNFNGRQINSAIKIARMSAAMEQKPLN</sequence>
<gene>
    <name evidence="1" type="ORF">K469DRAFT_690918</name>
</gene>
<reference evidence="1" key="1">
    <citation type="journal article" date="2020" name="Stud. Mycol.">
        <title>101 Dothideomycetes genomes: a test case for predicting lifestyles and emergence of pathogens.</title>
        <authorList>
            <person name="Haridas S."/>
            <person name="Albert R."/>
            <person name="Binder M."/>
            <person name="Bloem J."/>
            <person name="Labutti K."/>
            <person name="Salamov A."/>
            <person name="Andreopoulos B."/>
            <person name="Baker S."/>
            <person name="Barry K."/>
            <person name="Bills G."/>
            <person name="Bluhm B."/>
            <person name="Cannon C."/>
            <person name="Castanera R."/>
            <person name="Culley D."/>
            <person name="Daum C."/>
            <person name="Ezra D."/>
            <person name="Gonzalez J."/>
            <person name="Henrissat B."/>
            <person name="Kuo A."/>
            <person name="Liang C."/>
            <person name="Lipzen A."/>
            <person name="Lutzoni F."/>
            <person name="Magnuson J."/>
            <person name="Mondo S."/>
            <person name="Nolan M."/>
            <person name="Ohm R."/>
            <person name="Pangilinan J."/>
            <person name="Park H.-J."/>
            <person name="Ramirez L."/>
            <person name="Alfaro M."/>
            <person name="Sun H."/>
            <person name="Tritt A."/>
            <person name="Yoshinaga Y."/>
            <person name="Zwiers L.-H."/>
            <person name="Turgeon B."/>
            <person name="Goodwin S."/>
            <person name="Spatafora J."/>
            <person name="Crous P."/>
            <person name="Grigoriev I."/>
        </authorList>
    </citation>
    <scope>NUCLEOTIDE SEQUENCE</scope>
    <source>
        <strain evidence="1">CBS 207.26</strain>
    </source>
</reference>
<accession>A0A6A6DWW6</accession>
<dbReference type="AlphaFoldDB" id="A0A6A6DWW6"/>
<evidence type="ECO:0000313" key="1">
    <source>
        <dbReference type="EMBL" id="KAF2182470.1"/>
    </source>
</evidence>
<protein>
    <submittedName>
        <fullName evidence="1">Uncharacterized protein</fullName>
    </submittedName>
</protein>
<organism evidence="1 2">
    <name type="scientific">Zopfia rhizophila CBS 207.26</name>
    <dbReference type="NCBI Taxonomy" id="1314779"/>
    <lineage>
        <taxon>Eukaryota</taxon>
        <taxon>Fungi</taxon>
        <taxon>Dikarya</taxon>
        <taxon>Ascomycota</taxon>
        <taxon>Pezizomycotina</taxon>
        <taxon>Dothideomycetes</taxon>
        <taxon>Dothideomycetes incertae sedis</taxon>
        <taxon>Zopfiaceae</taxon>
        <taxon>Zopfia</taxon>
    </lineage>
</organism>